<feature type="transmembrane region" description="Helical" evidence="2">
    <location>
        <begin position="6"/>
        <end position="26"/>
    </location>
</feature>
<keyword evidence="2" id="KW-0472">Membrane</keyword>
<gene>
    <name evidence="3" type="ORF">I6N95_25040</name>
</gene>
<name>A0A940SZC1_9ENTE</name>
<dbReference type="RefSeq" id="WP_209532626.1">
    <property type="nucleotide sequence ID" value="NZ_JAEEGA010000024.1"/>
</dbReference>
<protein>
    <submittedName>
        <fullName evidence="3">YtxH domain-containing protein</fullName>
    </submittedName>
</protein>
<dbReference type="PANTHER" id="PTHR35792:SF1">
    <property type="entry name" value="SLL0268 PROTEIN"/>
    <property type="match status" value="1"/>
</dbReference>
<evidence type="ECO:0000313" key="4">
    <source>
        <dbReference type="Proteomes" id="UP000674938"/>
    </source>
</evidence>
<accession>A0A940SZC1</accession>
<keyword evidence="4" id="KW-1185">Reference proteome</keyword>
<feature type="region of interest" description="Disordered" evidence="1">
    <location>
        <begin position="80"/>
        <end position="109"/>
    </location>
</feature>
<dbReference type="InterPro" id="IPR052928">
    <property type="entry name" value="Desiccation-related_membrane"/>
</dbReference>
<dbReference type="PANTHER" id="PTHR35792">
    <property type="entry name" value="GENERAL STRESS PROTEIN"/>
    <property type="match status" value="1"/>
</dbReference>
<evidence type="ECO:0000313" key="3">
    <source>
        <dbReference type="EMBL" id="MBP1044278.1"/>
    </source>
</evidence>
<evidence type="ECO:0000256" key="1">
    <source>
        <dbReference type="SAM" id="MobiDB-lite"/>
    </source>
</evidence>
<dbReference type="Pfam" id="PF12732">
    <property type="entry name" value="YtxH"/>
    <property type="match status" value="1"/>
</dbReference>
<comment type="caution">
    <text evidence="3">The sequence shown here is derived from an EMBL/GenBank/DDBJ whole genome shotgun (WGS) entry which is preliminary data.</text>
</comment>
<organism evidence="3 4">
    <name type="scientific">Vagococcus allomyrinae</name>
    <dbReference type="NCBI Taxonomy" id="2794353"/>
    <lineage>
        <taxon>Bacteria</taxon>
        <taxon>Bacillati</taxon>
        <taxon>Bacillota</taxon>
        <taxon>Bacilli</taxon>
        <taxon>Lactobacillales</taxon>
        <taxon>Enterococcaceae</taxon>
        <taxon>Vagococcus</taxon>
    </lineage>
</organism>
<keyword evidence="2" id="KW-0812">Transmembrane</keyword>
<keyword evidence="2" id="KW-1133">Transmembrane helix</keyword>
<proteinExistence type="predicted"/>
<dbReference type="AlphaFoldDB" id="A0A940SZC1"/>
<dbReference type="InterPro" id="IPR024623">
    <property type="entry name" value="YtxH"/>
</dbReference>
<reference evidence="3" key="1">
    <citation type="submission" date="2020-12" db="EMBL/GenBank/DDBJ databases">
        <title>Vagococcus allomyrinae sp. nov. and Enterococcus lavae sp. nov., isolated from the larvae of Allomyrina dichotoma.</title>
        <authorList>
            <person name="Lee S.D."/>
        </authorList>
    </citation>
    <scope>NUCLEOTIDE SEQUENCE</scope>
    <source>
        <strain evidence="3">BWB3-3</strain>
    </source>
</reference>
<dbReference type="Proteomes" id="UP000674938">
    <property type="component" value="Unassembled WGS sequence"/>
</dbReference>
<sequence length="109" mass="11964">MGKKTDGFFLGVIIGGTAAAMAALLMTPKSGEKLREYLAEQTDDLKNRIFDYGEYVQEKGYEYADLVKDEAVKSAEEALSSISCQTDDPSDQFKKTGNDLNNEIPDLSV</sequence>
<dbReference type="EMBL" id="JAEEGA010000024">
    <property type="protein sequence ID" value="MBP1044278.1"/>
    <property type="molecule type" value="Genomic_DNA"/>
</dbReference>
<evidence type="ECO:0000256" key="2">
    <source>
        <dbReference type="SAM" id="Phobius"/>
    </source>
</evidence>